<protein>
    <submittedName>
        <fullName evidence="1">Uncharacterized protein</fullName>
    </submittedName>
</protein>
<reference evidence="1 2" key="1">
    <citation type="journal article" date="2016" name="Front. Microbiol.">
        <title>Genomic Resource of Rice Seed Associated Bacteria.</title>
        <authorList>
            <person name="Midha S."/>
            <person name="Bansal K."/>
            <person name="Sharma S."/>
            <person name="Kumar N."/>
            <person name="Patil P.P."/>
            <person name="Chaudhry V."/>
            <person name="Patil P.B."/>
        </authorList>
    </citation>
    <scope>NUCLEOTIDE SEQUENCE [LARGE SCALE GENOMIC DNA]</scope>
    <source>
        <strain evidence="1 2">NS331</strain>
    </source>
</reference>
<comment type="caution">
    <text evidence="1">The sequence shown here is derived from an EMBL/GenBank/DDBJ whole genome shotgun (WGS) entry which is preliminary data.</text>
</comment>
<proteinExistence type="predicted"/>
<dbReference type="AlphaFoldDB" id="A0A147GTD7"/>
<dbReference type="OrthoDB" id="8891446at2"/>
<evidence type="ECO:0000313" key="2">
    <source>
        <dbReference type="Proteomes" id="UP000072741"/>
    </source>
</evidence>
<keyword evidence="2" id="KW-1185">Reference proteome</keyword>
<organism evidence="1 2">
    <name type="scientific">Pseudacidovorax intermedius</name>
    <dbReference type="NCBI Taxonomy" id="433924"/>
    <lineage>
        <taxon>Bacteria</taxon>
        <taxon>Pseudomonadati</taxon>
        <taxon>Pseudomonadota</taxon>
        <taxon>Betaproteobacteria</taxon>
        <taxon>Burkholderiales</taxon>
        <taxon>Comamonadaceae</taxon>
        <taxon>Pseudacidovorax</taxon>
    </lineage>
</organism>
<name>A0A147GTD7_9BURK</name>
<dbReference type="RefSeq" id="WP_058642473.1">
    <property type="nucleotide sequence ID" value="NZ_LDSL01000076.1"/>
</dbReference>
<sequence length="268" mass="29471">MPTEPVLPPDEAPLDEASVDLLLSNMGTDMVLVGGQALGFWMSRFGIEADEGMAISNDGDALGKAVRAQELANAIHARVELPYAMSRTAIVAQLRLPAPDGKERNVDVLHKLYTVEGLRKSTLFTKRVLRNSVEVEWRAGRRIRVMDPFDVLESRAHNAVGLIGAKGPHVLTQARWAIQTASAALERLADDPASKDRIGRRVQDIYTLARSQVGRRLLNDHQIELLDAIDTDSLRPRAPQLQQQLDAVDMARAKRRSGRASNTPPHGS</sequence>
<dbReference type="EMBL" id="LDSL01000076">
    <property type="protein sequence ID" value="KTT20785.1"/>
    <property type="molecule type" value="Genomic_DNA"/>
</dbReference>
<evidence type="ECO:0000313" key="1">
    <source>
        <dbReference type="EMBL" id="KTT20785.1"/>
    </source>
</evidence>
<dbReference type="Proteomes" id="UP000072741">
    <property type="component" value="Unassembled WGS sequence"/>
</dbReference>
<accession>A0A147GTD7</accession>
<dbReference type="PATRIC" id="fig|433924.3.peg.4729"/>
<gene>
    <name evidence="1" type="ORF">NS331_13350</name>
</gene>